<dbReference type="EMBL" id="CAJVQB010005868">
    <property type="protein sequence ID" value="CAG8671807.1"/>
    <property type="molecule type" value="Genomic_DNA"/>
</dbReference>
<gene>
    <name evidence="2" type="ORF">GMARGA_LOCUS10465</name>
</gene>
<protein>
    <submittedName>
        <fullName evidence="2">23543_t:CDS:1</fullName>
    </submittedName>
</protein>
<reference evidence="2 3" key="1">
    <citation type="submission" date="2021-06" db="EMBL/GenBank/DDBJ databases">
        <authorList>
            <person name="Kallberg Y."/>
            <person name="Tangrot J."/>
            <person name="Rosling A."/>
        </authorList>
    </citation>
    <scope>NUCLEOTIDE SEQUENCE [LARGE SCALE GENOMIC DNA]</scope>
    <source>
        <strain evidence="2 3">120-4 pot B 10/14</strain>
    </source>
</reference>
<feature type="compositionally biased region" description="Polar residues" evidence="1">
    <location>
        <begin position="12"/>
        <end position="31"/>
    </location>
</feature>
<proteinExistence type="predicted"/>
<feature type="non-terminal residue" evidence="2">
    <location>
        <position position="156"/>
    </location>
</feature>
<feature type="compositionally biased region" description="Basic and acidic residues" evidence="1">
    <location>
        <begin position="67"/>
        <end position="77"/>
    </location>
</feature>
<evidence type="ECO:0000313" key="2">
    <source>
        <dbReference type="EMBL" id="CAG8671807.1"/>
    </source>
</evidence>
<feature type="compositionally biased region" description="Acidic residues" evidence="1">
    <location>
        <begin position="88"/>
        <end position="98"/>
    </location>
</feature>
<name>A0ABN7UU80_GIGMA</name>
<dbReference type="Proteomes" id="UP000789901">
    <property type="component" value="Unassembled WGS sequence"/>
</dbReference>
<feature type="compositionally biased region" description="Basic and acidic residues" evidence="1">
    <location>
        <begin position="99"/>
        <end position="108"/>
    </location>
</feature>
<keyword evidence="3" id="KW-1185">Reference proteome</keyword>
<feature type="region of interest" description="Disordered" evidence="1">
    <location>
        <begin position="50"/>
        <end position="132"/>
    </location>
</feature>
<comment type="caution">
    <text evidence="2">The sequence shown here is derived from an EMBL/GenBank/DDBJ whole genome shotgun (WGS) entry which is preliminary data.</text>
</comment>
<evidence type="ECO:0000256" key="1">
    <source>
        <dbReference type="SAM" id="MobiDB-lite"/>
    </source>
</evidence>
<organism evidence="2 3">
    <name type="scientific">Gigaspora margarita</name>
    <dbReference type="NCBI Taxonomy" id="4874"/>
    <lineage>
        <taxon>Eukaryota</taxon>
        <taxon>Fungi</taxon>
        <taxon>Fungi incertae sedis</taxon>
        <taxon>Mucoromycota</taxon>
        <taxon>Glomeromycotina</taxon>
        <taxon>Glomeromycetes</taxon>
        <taxon>Diversisporales</taxon>
        <taxon>Gigasporaceae</taxon>
        <taxon>Gigaspora</taxon>
    </lineage>
</organism>
<accession>A0ABN7UU80</accession>
<feature type="region of interest" description="Disordered" evidence="1">
    <location>
        <begin position="1"/>
        <end position="31"/>
    </location>
</feature>
<evidence type="ECO:0000313" key="3">
    <source>
        <dbReference type="Proteomes" id="UP000789901"/>
    </source>
</evidence>
<sequence>MKKAKKVHNKTTDLVSRYQEQNLESRQSGSTNTICTITAVDELTTDNIQTTTNMRKNNKSSIEDPILEAKAKTDKSETTTNIRTNEETYTEIEIEESEKEGPDHKKQQQELLESSTKEGYGSSSNERLQPRMWNTKGFKLFRNFEQASIYSVVKYS</sequence>